<evidence type="ECO:0000256" key="8">
    <source>
        <dbReference type="ARBA" id="ARBA00022832"/>
    </source>
</evidence>
<keyword evidence="11" id="KW-0472">Membrane</keyword>
<evidence type="ECO:0000256" key="17">
    <source>
        <dbReference type="ARBA" id="ARBA00040123"/>
    </source>
</evidence>
<evidence type="ECO:0000256" key="2">
    <source>
        <dbReference type="ARBA" id="ARBA00004496"/>
    </source>
</evidence>
<evidence type="ECO:0000256" key="9">
    <source>
        <dbReference type="ARBA" id="ARBA00022946"/>
    </source>
</evidence>
<dbReference type="InterPro" id="IPR029069">
    <property type="entry name" value="HotDog_dom_sf"/>
</dbReference>
<keyword evidence="7" id="KW-0378">Hydrolase</keyword>
<dbReference type="InterPro" id="IPR052365">
    <property type="entry name" value="THEM4/THEM5_acyl-CoA_thioest"/>
</dbReference>
<sequence length="145" mass="16362">MEDISKLNENCFACGKNNPIGPKLQFRINSENQVETSFTPPQEWSGWGEIVHGGLQTVILDEISAWAIVLLTKKFTLTIKANVEFLRPVYVNESLTATAKIEKIEDDIIYVSSVILNEKEKICTKGRFIFKEVSEEKLASVAVKR</sequence>
<dbReference type="PANTHER" id="PTHR12418:SF19">
    <property type="entry name" value="ACYL-COENZYME A THIOESTERASE THEM4"/>
    <property type="match status" value="1"/>
</dbReference>
<comment type="catalytic activity">
    <reaction evidence="14">
        <text>(9Z)-octadecenoyl-CoA + H2O = (9Z)-octadecenoate + CoA + H(+)</text>
        <dbReference type="Rhea" id="RHEA:40139"/>
        <dbReference type="ChEBI" id="CHEBI:15377"/>
        <dbReference type="ChEBI" id="CHEBI:15378"/>
        <dbReference type="ChEBI" id="CHEBI:30823"/>
        <dbReference type="ChEBI" id="CHEBI:57287"/>
        <dbReference type="ChEBI" id="CHEBI:57387"/>
    </reaction>
    <physiologicalReaction direction="left-to-right" evidence="14">
        <dbReference type="Rhea" id="RHEA:40140"/>
    </physiologicalReaction>
</comment>
<evidence type="ECO:0000313" key="25">
    <source>
        <dbReference type="EMBL" id="UJG40531.1"/>
    </source>
</evidence>
<evidence type="ECO:0000256" key="11">
    <source>
        <dbReference type="ARBA" id="ARBA00023136"/>
    </source>
</evidence>
<evidence type="ECO:0000256" key="15">
    <source>
        <dbReference type="ARBA" id="ARBA00038456"/>
    </source>
</evidence>
<dbReference type="Gene3D" id="3.10.129.10">
    <property type="entry name" value="Hotdog Thioesterase"/>
    <property type="match status" value="1"/>
</dbReference>
<feature type="domain" description="Thioesterase" evidence="24">
    <location>
        <begin position="50"/>
        <end position="123"/>
    </location>
</feature>
<keyword evidence="6" id="KW-0053">Apoptosis</keyword>
<dbReference type="GO" id="GO:0005737">
    <property type="term" value="C:cytoplasm"/>
    <property type="evidence" value="ECO:0007669"/>
    <property type="project" value="UniProtKB-SubCell"/>
</dbReference>
<comment type="catalytic activity">
    <reaction evidence="19">
        <text>octanoyl-CoA + H2O = octanoate + CoA + H(+)</text>
        <dbReference type="Rhea" id="RHEA:30143"/>
        <dbReference type="ChEBI" id="CHEBI:15377"/>
        <dbReference type="ChEBI" id="CHEBI:15378"/>
        <dbReference type="ChEBI" id="CHEBI:25646"/>
        <dbReference type="ChEBI" id="CHEBI:57287"/>
        <dbReference type="ChEBI" id="CHEBI:57386"/>
    </reaction>
    <physiologicalReaction direction="left-to-right" evidence="19">
        <dbReference type="Rhea" id="RHEA:30144"/>
    </physiologicalReaction>
</comment>
<keyword evidence="4" id="KW-1003">Cell membrane</keyword>
<keyword evidence="8" id="KW-0276">Fatty acid metabolism</keyword>
<dbReference type="AlphaFoldDB" id="A0A9Y1BK44"/>
<evidence type="ECO:0000256" key="1">
    <source>
        <dbReference type="ARBA" id="ARBA00004170"/>
    </source>
</evidence>
<dbReference type="CDD" id="cd03443">
    <property type="entry name" value="PaaI_thioesterase"/>
    <property type="match status" value="1"/>
</dbReference>
<comment type="catalytic activity">
    <reaction evidence="21">
        <text>decanoyl-CoA + H2O = decanoate + CoA + H(+)</text>
        <dbReference type="Rhea" id="RHEA:40059"/>
        <dbReference type="ChEBI" id="CHEBI:15377"/>
        <dbReference type="ChEBI" id="CHEBI:15378"/>
        <dbReference type="ChEBI" id="CHEBI:27689"/>
        <dbReference type="ChEBI" id="CHEBI:57287"/>
        <dbReference type="ChEBI" id="CHEBI:61430"/>
    </reaction>
    <physiologicalReaction direction="left-to-right" evidence="21">
        <dbReference type="Rhea" id="RHEA:40060"/>
    </physiologicalReaction>
</comment>
<accession>A0A9Y1BK44</accession>
<name>A0A9Y1BK44_9ARCH</name>
<keyword evidence="5" id="KW-0963">Cytoplasm</keyword>
<evidence type="ECO:0000256" key="18">
    <source>
        <dbReference type="ARBA" id="ARBA00043210"/>
    </source>
</evidence>
<comment type="catalytic activity">
    <reaction evidence="20">
        <text>hexadecanoyl-CoA + H2O = hexadecanoate + CoA + H(+)</text>
        <dbReference type="Rhea" id="RHEA:16645"/>
        <dbReference type="ChEBI" id="CHEBI:7896"/>
        <dbReference type="ChEBI" id="CHEBI:15377"/>
        <dbReference type="ChEBI" id="CHEBI:15378"/>
        <dbReference type="ChEBI" id="CHEBI:57287"/>
        <dbReference type="ChEBI" id="CHEBI:57379"/>
        <dbReference type="EC" id="3.1.2.2"/>
    </reaction>
    <physiologicalReaction direction="left-to-right" evidence="20">
        <dbReference type="Rhea" id="RHEA:16646"/>
    </physiologicalReaction>
</comment>
<dbReference type="InterPro" id="IPR006683">
    <property type="entry name" value="Thioestr_dom"/>
</dbReference>
<organism evidence="25">
    <name type="scientific">Candidatus Heimdallarchaeum aukensis</name>
    <dbReference type="NCBI Taxonomy" id="2876573"/>
    <lineage>
        <taxon>Archaea</taxon>
        <taxon>Promethearchaeati</taxon>
        <taxon>Candidatus Heimdallarchaeota</taxon>
        <taxon>Candidatus Heimdallarchaeia (ex Rinke et al. 2021) (nom. nud.)</taxon>
        <taxon>Candidatus Heimdallarchaeales</taxon>
        <taxon>Candidatus Heimdallarchaeaceae</taxon>
        <taxon>Candidatus Heimdallarchaeum</taxon>
    </lineage>
</organism>
<proteinExistence type="inferred from homology"/>
<evidence type="ECO:0000256" key="21">
    <source>
        <dbReference type="ARBA" id="ARBA00047969"/>
    </source>
</evidence>
<evidence type="ECO:0000256" key="19">
    <source>
        <dbReference type="ARBA" id="ARBA00047588"/>
    </source>
</evidence>
<evidence type="ECO:0000256" key="7">
    <source>
        <dbReference type="ARBA" id="ARBA00022801"/>
    </source>
</evidence>
<comment type="similarity">
    <text evidence="15">Belongs to the THEM4/THEM5 thioesterase family.</text>
</comment>
<evidence type="ECO:0000256" key="16">
    <source>
        <dbReference type="ARBA" id="ARBA00038848"/>
    </source>
</evidence>
<evidence type="ECO:0000259" key="24">
    <source>
        <dbReference type="Pfam" id="PF03061"/>
    </source>
</evidence>
<keyword evidence="9" id="KW-0809">Transit peptide</keyword>
<evidence type="ECO:0000256" key="3">
    <source>
        <dbReference type="ARBA" id="ARBA00004632"/>
    </source>
</evidence>
<dbReference type="EMBL" id="CP084166">
    <property type="protein sequence ID" value="UJG40531.1"/>
    <property type="molecule type" value="Genomic_DNA"/>
</dbReference>
<evidence type="ECO:0000256" key="22">
    <source>
        <dbReference type="ARBA" id="ARBA00048074"/>
    </source>
</evidence>
<dbReference type="SUPFAM" id="SSF54637">
    <property type="entry name" value="Thioesterase/thiol ester dehydrase-isomerase"/>
    <property type="match status" value="1"/>
</dbReference>
<comment type="catalytic activity">
    <reaction evidence="22">
        <text>dodecanoyl-CoA + H2O = dodecanoate + CoA + H(+)</text>
        <dbReference type="Rhea" id="RHEA:30135"/>
        <dbReference type="ChEBI" id="CHEBI:15377"/>
        <dbReference type="ChEBI" id="CHEBI:15378"/>
        <dbReference type="ChEBI" id="CHEBI:18262"/>
        <dbReference type="ChEBI" id="CHEBI:57287"/>
        <dbReference type="ChEBI" id="CHEBI:57375"/>
    </reaction>
    <physiologicalReaction direction="left-to-right" evidence="22">
        <dbReference type="Rhea" id="RHEA:30136"/>
    </physiologicalReaction>
</comment>
<evidence type="ECO:0000256" key="12">
    <source>
        <dbReference type="ARBA" id="ARBA00023273"/>
    </source>
</evidence>
<comment type="catalytic activity">
    <reaction evidence="13">
        <text>(5Z,8Z,11Z,14Z)-eicosatetraenoyl-CoA + H2O = (5Z,8Z,11Z,14Z)-eicosatetraenoate + CoA + H(+)</text>
        <dbReference type="Rhea" id="RHEA:40151"/>
        <dbReference type="ChEBI" id="CHEBI:15377"/>
        <dbReference type="ChEBI" id="CHEBI:15378"/>
        <dbReference type="ChEBI" id="CHEBI:32395"/>
        <dbReference type="ChEBI" id="CHEBI:57287"/>
        <dbReference type="ChEBI" id="CHEBI:57368"/>
    </reaction>
    <physiologicalReaction direction="left-to-right" evidence="13">
        <dbReference type="Rhea" id="RHEA:40152"/>
    </physiologicalReaction>
</comment>
<protein>
    <recommendedName>
        <fullName evidence="17">Acyl-coenzyme A thioesterase THEM4</fullName>
        <ecNumber evidence="16">3.1.2.2</ecNumber>
    </recommendedName>
    <alternativeName>
        <fullName evidence="18">Thioesterase superfamily member 4</fullName>
    </alternativeName>
</protein>
<dbReference type="EC" id="3.1.2.2" evidence="16"/>
<dbReference type="PANTHER" id="PTHR12418">
    <property type="entry name" value="ACYL-COENZYME A THIOESTERASE THEM4"/>
    <property type="match status" value="1"/>
</dbReference>
<reference evidence="25" key="1">
    <citation type="journal article" date="2022" name="Nat. Microbiol.">
        <title>Unique mobile elements and scalable gene flow at the prokaryote-eukaryote boundary revealed by circularized Asgard archaea genomes.</title>
        <authorList>
            <person name="Wu F."/>
            <person name="Speth D.R."/>
            <person name="Philosof A."/>
            <person name="Cremiere A."/>
            <person name="Narayanan A."/>
            <person name="Barco R.A."/>
            <person name="Connon S.A."/>
            <person name="Amend J.P."/>
            <person name="Antoshechkin I.A."/>
            <person name="Orphan V.J."/>
        </authorList>
    </citation>
    <scope>NUCLEOTIDE SEQUENCE</scope>
    <source>
        <strain evidence="25">PM71</strain>
    </source>
</reference>
<dbReference type="Proteomes" id="UP001201020">
    <property type="component" value="Chromosome"/>
</dbReference>
<evidence type="ECO:0000256" key="10">
    <source>
        <dbReference type="ARBA" id="ARBA00023098"/>
    </source>
</evidence>
<comment type="catalytic activity">
    <reaction evidence="23">
        <text>tetradecanoyl-CoA + H2O = tetradecanoate + CoA + H(+)</text>
        <dbReference type="Rhea" id="RHEA:40119"/>
        <dbReference type="ChEBI" id="CHEBI:15377"/>
        <dbReference type="ChEBI" id="CHEBI:15378"/>
        <dbReference type="ChEBI" id="CHEBI:30807"/>
        <dbReference type="ChEBI" id="CHEBI:57287"/>
        <dbReference type="ChEBI" id="CHEBI:57385"/>
    </reaction>
    <physiologicalReaction direction="left-to-right" evidence="23">
        <dbReference type="Rhea" id="RHEA:40120"/>
    </physiologicalReaction>
</comment>
<evidence type="ECO:0000256" key="14">
    <source>
        <dbReference type="ARBA" id="ARBA00037002"/>
    </source>
</evidence>
<comment type="subcellular location">
    <subcellularLocation>
        <location evidence="3">Cell projection</location>
        <location evidence="3">Ruffle membrane</location>
    </subcellularLocation>
    <subcellularLocation>
        <location evidence="2">Cytoplasm</location>
    </subcellularLocation>
    <subcellularLocation>
        <location evidence="1">Membrane</location>
        <topology evidence="1">Peripheral membrane protein</topology>
    </subcellularLocation>
</comment>
<dbReference type="GO" id="GO:0032587">
    <property type="term" value="C:ruffle membrane"/>
    <property type="evidence" value="ECO:0007669"/>
    <property type="project" value="UniProtKB-SubCell"/>
</dbReference>
<evidence type="ECO:0000256" key="20">
    <source>
        <dbReference type="ARBA" id="ARBA00047734"/>
    </source>
</evidence>
<evidence type="ECO:0000256" key="13">
    <source>
        <dbReference type="ARBA" id="ARBA00035852"/>
    </source>
</evidence>
<evidence type="ECO:0000256" key="23">
    <source>
        <dbReference type="ARBA" id="ARBA00048180"/>
    </source>
</evidence>
<evidence type="ECO:0000256" key="5">
    <source>
        <dbReference type="ARBA" id="ARBA00022490"/>
    </source>
</evidence>
<gene>
    <name evidence="25" type="ORF">K9W45_11930</name>
</gene>
<keyword evidence="12" id="KW-0966">Cell projection</keyword>
<keyword evidence="10" id="KW-0443">Lipid metabolism</keyword>
<evidence type="ECO:0000256" key="4">
    <source>
        <dbReference type="ARBA" id="ARBA00022475"/>
    </source>
</evidence>
<evidence type="ECO:0000256" key="6">
    <source>
        <dbReference type="ARBA" id="ARBA00022703"/>
    </source>
</evidence>
<dbReference type="GO" id="GO:0006631">
    <property type="term" value="P:fatty acid metabolic process"/>
    <property type="evidence" value="ECO:0007669"/>
    <property type="project" value="UniProtKB-KW"/>
</dbReference>
<dbReference type="Pfam" id="PF03061">
    <property type="entry name" value="4HBT"/>
    <property type="match status" value="1"/>
</dbReference>
<dbReference type="GO" id="GO:0016787">
    <property type="term" value="F:hydrolase activity"/>
    <property type="evidence" value="ECO:0007669"/>
    <property type="project" value="UniProtKB-KW"/>
</dbReference>